<comment type="caution">
    <text evidence="2">The sequence shown here is derived from an EMBL/GenBank/DDBJ whole genome shotgun (WGS) entry which is preliminary data.</text>
</comment>
<feature type="non-terminal residue" evidence="2">
    <location>
        <position position="1"/>
    </location>
</feature>
<dbReference type="InterPro" id="IPR036869">
    <property type="entry name" value="J_dom_sf"/>
</dbReference>
<evidence type="ECO:0000313" key="3">
    <source>
        <dbReference type="Proteomes" id="UP001497623"/>
    </source>
</evidence>
<organism evidence="2 3">
    <name type="scientific">Meganyctiphanes norvegica</name>
    <name type="common">Northern krill</name>
    <name type="synonym">Thysanopoda norvegica</name>
    <dbReference type="NCBI Taxonomy" id="48144"/>
    <lineage>
        <taxon>Eukaryota</taxon>
        <taxon>Metazoa</taxon>
        <taxon>Ecdysozoa</taxon>
        <taxon>Arthropoda</taxon>
        <taxon>Crustacea</taxon>
        <taxon>Multicrustacea</taxon>
        <taxon>Malacostraca</taxon>
        <taxon>Eumalacostraca</taxon>
        <taxon>Eucarida</taxon>
        <taxon>Euphausiacea</taxon>
        <taxon>Euphausiidae</taxon>
        <taxon>Meganyctiphanes</taxon>
    </lineage>
</organism>
<keyword evidence="3" id="KW-1185">Reference proteome</keyword>
<dbReference type="AlphaFoldDB" id="A0AAV2Q4V7"/>
<reference evidence="2 3" key="1">
    <citation type="submission" date="2024-05" db="EMBL/GenBank/DDBJ databases">
        <authorList>
            <person name="Wallberg A."/>
        </authorList>
    </citation>
    <scope>NUCLEOTIDE SEQUENCE [LARGE SCALE GENOMIC DNA]</scope>
</reference>
<accession>A0AAV2Q4V7</accession>
<protein>
    <submittedName>
        <fullName evidence="2">Uncharacterized protein</fullName>
    </submittedName>
</protein>
<evidence type="ECO:0000256" key="1">
    <source>
        <dbReference type="SAM" id="MobiDB-lite"/>
    </source>
</evidence>
<dbReference type="EMBL" id="CAXKWB010003939">
    <property type="protein sequence ID" value="CAL4071127.1"/>
    <property type="molecule type" value="Genomic_DNA"/>
</dbReference>
<dbReference type="Gene3D" id="1.10.287.110">
    <property type="entry name" value="DnaJ domain"/>
    <property type="match status" value="1"/>
</dbReference>
<evidence type="ECO:0000313" key="2">
    <source>
        <dbReference type="EMBL" id="CAL4071127.1"/>
    </source>
</evidence>
<gene>
    <name evidence="2" type="ORF">MNOR_LOCUS8442</name>
</gene>
<proteinExistence type="predicted"/>
<dbReference type="Proteomes" id="UP001497623">
    <property type="component" value="Unassembled WGS sequence"/>
</dbReference>
<sequence length="185" mass="21862">ELEEAKHRINELENHLGNQEQLVTKLQSEKSLLLGSCKKMRKEINDLDKKLEREKIAKEEALAKLHKLEEQMKKERSEKPNSEESTKTRADYLKELKDEIEELQKQDAKGAIPLLEYIYKTWPPKDENHKLTELTTDPKVQEKALRQALGHYHPDKQDIDHHGMKWCVIAEEITKLLARKYNNFR</sequence>
<feature type="region of interest" description="Disordered" evidence="1">
    <location>
        <begin position="67"/>
        <end position="89"/>
    </location>
</feature>
<name>A0AAV2Q4V7_MEGNR</name>